<dbReference type="GO" id="GO:0030036">
    <property type="term" value="P:actin cytoskeleton organization"/>
    <property type="evidence" value="ECO:0007669"/>
    <property type="project" value="TreeGrafter"/>
</dbReference>
<keyword evidence="3" id="KW-0963">Cytoplasm</keyword>
<dbReference type="SMART" id="SM00228">
    <property type="entry name" value="PDZ"/>
    <property type="match status" value="1"/>
</dbReference>
<keyword evidence="4 9" id="KW-0479">Metal-binding</keyword>
<evidence type="ECO:0000256" key="10">
    <source>
        <dbReference type="SAM" id="Coils"/>
    </source>
</evidence>
<dbReference type="GO" id="GO:0007507">
    <property type="term" value="P:heart development"/>
    <property type="evidence" value="ECO:0007669"/>
    <property type="project" value="TreeGrafter"/>
</dbReference>
<dbReference type="CDD" id="cd09461">
    <property type="entry name" value="LIM3_Enigma_like_1"/>
    <property type="match status" value="1"/>
</dbReference>
<dbReference type="PANTHER" id="PTHR24214">
    <property type="entry name" value="PDZ AND LIM DOMAIN PROTEIN ZASP"/>
    <property type="match status" value="1"/>
</dbReference>
<evidence type="ECO:0000256" key="9">
    <source>
        <dbReference type="PROSITE-ProRule" id="PRU00125"/>
    </source>
</evidence>
<feature type="compositionally biased region" description="Polar residues" evidence="11">
    <location>
        <begin position="531"/>
        <end position="542"/>
    </location>
</feature>
<feature type="compositionally biased region" description="Basic and acidic residues" evidence="11">
    <location>
        <begin position="583"/>
        <end position="599"/>
    </location>
</feature>
<dbReference type="SMART" id="SM00132">
    <property type="entry name" value="LIM"/>
    <property type="match status" value="4"/>
</dbReference>
<dbReference type="GO" id="GO:0061061">
    <property type="term" value="P:muscle structure development"/>
    <property type="evidence" value="ECO:0007669"/>
    <property type="project" value="TreeGrafter"/>
</dbReference>
<dbReference type="GO" id="GO:0001725">
    <property type="term" value="C:stress fiber"/>
    <property type="evidence" value="ECO:0007669"/>
    <property type="project" value="TreeGrafter"/>
</dbReference>
<dbReference type="GO" id="GO:0046872">
    <property type="term" value="F:metal ion binding"/>
    <property type="evidence" value="ECO:0007669"/>
    <property type="project" value="UniProtKB-KW"/>
</dbReference>
<evidence type="ECO:0000256" key="3">
    <source>
        <dbReference type="ARBA" id="ARBA00022490"/>
    </source>
</evidence>
<feature type="domain" description="PDZ" evidence="13">
    <location>
        <begin position="8"/>
        <end position="83"/>
    </location>
</feature>
<evidence type="ECO:0000256" key="1">
    <source>
        <dbReference type="ARBA" id="ARBA00004282"/>
    </source>
</evidence>
<keyword evidence="10" id="KW-0175">Coiled coil</keyword>
<dbReference type="InterPro" id="IPR036034">
    <property type="entry name" value="PDZ_sf"/>
</dbReference>
<evidence type="ECO:0000313" key="14">
    <source>
        <dbReference type="Proteomes" id="UP000492821"/>
    </source>
</evidence>
<protein>
    <submittedName>
        <fullName evidence="15">LIM zinc-binding domain-containing protein</fullName>
    </submittedName>
</protein>
<dbReference type="Gene3D" id="2.10.110.10">
    <property type="entry name" value="Cysteine Rich Protein"/>
    <property type="match status" value="4"/>
</dbReference>
<keyword evidence="5" id="KW-0677">Repeat</keyword>
<dbReference type="Pfam" id="PF00412">
    <property type="entry name" value="LIM"/>
    <property type="match status" value="4"/>
</dbReference>
<dbReference type="GO" id="GO:0003779">
    <property type="term" value="F:actin binding"/>
    <property type="evidence" value="ECO:0007669"/>
    <property type="project" value="TreeGrafter"/>
</dbReference>
<keyword evidence="8 9" id="KW-0440">LIM domain</keyword>
<keyword evidence="6 9" id="KW-0862">Zinc</keyword>
<proteinExistence type="predicted"/>
<dbReference type="PANTHER" id="PTHR24214:SF38">
    <property type="entry name" value="PDZ AND LIM DOMAIN PROTEIN ZASP-RELATED"/>
    <property type="match status" value="1"/>
</dbReference>
<dbReference type="PROSITE" id="PS00478">
    <property type="entry name" value="LIM_DOMAIN_1"/>
    <property type="match status" value="2"/>
</dbReference>
<dbReference type="PROSITE" id="PS50023">
    <property type="entry name" value="LIM_DOMAIN_2"/>
    <property type="match status" value="3"/>
</dbReference>
<evidence type="ECO:0000256" key="8">
    <source>
        <dbReference type="ARBA" id="ARBA00023038"/>
    </source>
</evidence>
<evidence type="ECO:0000259" key="13">
    <source>
        <dbReference type="PROSITE" id="PS50106"/>
    </source>
</evidence>
<feature type="domain" description="LIM zinc-binding" evidence="12">
    <location>
        <begin position="935"/>
        <end position="994"/>
    </location>
</feature>
<dbReference type="InterPro" id="IPR001781">
    <property type="entry name" value="Znf_LIM"/>
</dbReference>
<dbReference type="FunFam" id="2.10.110.10:FF:000060">
    <property type="entry name" value="Uncharacterized protein, isoform Z"/>
    <property type="match status" value="1"/>
</dbReference>
<evidence type="ECO:0000256" key="2">
    <source>
        <dbReference type="ARBA" id="ARBA00004496"/>
    </source>
</evidence>
<evidence type="ECO:0000313" key="15">
    <source>
        <dbReference type="WBParaSite" id="Pan_g3959.t1"/>
    </source>
</evidence>
<keyword evidence="14" id="KW-1185">Reference proteome</keyword>
<dbReference type="CDD" id="cd08368">
    <property type="entry name" value="LIM"/>
    <property type="match status" value="1"/>
</dbReference>
<feature type="coiled-coil region" evidence="10">
    <location>
        <begin position="747"/>
        <end position="781"/>
    </location>
</feature>
<dbReference type="GO" id="GO:0030018">
    <property type="term" value="C:Z disc"/>
    <property type="evidence" value="ECO:0007669"/>
    <property type="project" value="TreeGrafter"/>
</dbReference>
<feature type="domain" description="LIM zinc-binding" evidence="12">
    <location>
        <begin position="995"/>
        <end position="1049"/>
    </location>
</feature>
<dbReference type="FunFam" id="2.10.110.10:FF:000008">
    <property type="entry name" value="Paxillin isoform 1"/>
    <property type="match status" value="1"/>
</dbReference>
<evidence type="ECO:0000256" key="7">
    <source>
        <dbReference type="ARBA" id="ARBA00022949"/>
    </source>
</evidence>
<dbReference type="GO" id="GO:0051371">
    <property type="term" value="F:muscle alpha-actinin binding"/>
    <property type="evidence" value="ECO:0007669"/>
    <property type="project" value="TreeGrafter"/>
</dbReference>
<evidence type="ECO:0000256" key="11">
    <source>
        <dbReference type="SAM" id="MobiDB-lite"/>
    </source>
</evidence>
<sequence>MDSVEMVTVRMSRGDLSTPWGFEIVPPGIVTKIVGGSLADRAGLQNGDHIDEFQGEAYQNYERAMHILKSATHEIDLVVLRDPAYAGTSTRLWEPQINVENGNHGNMSSSQIQANTQSHNLSTVESHSTHLSPSSQYPAQSVKVSLEHTPISQTPVPGFNVSPKPYHPREVNNNTPAAPAKRFTAPYANRAEQYLFEKGGLFGTDPAVMKAREPRWMNSEALKLIQEEEQNRRQSLDVTAPTNGITNRSASPAAGTVPGCFTCGKGIVGVMCRANNLLMHPECFTCSTCGSSLRNVGHHFYNEKFYCDVHGQQWKHQPNAKVPSPRPNKTLNPDLAVKTPPTAVHPVRVQEPPRGFYQPDVLAPGPLSPPQPPKRPPVETFARTSVYNNQTYRPESKPVNNEEPLVIGKLTGRPSIASDEARQMSRHFAPISRSKSVRGIQWPPAPDKSERSYQAIRYWKYPQETDVKEKKTLQDLIQEDEAAAKKNVREHPTTEKPKTNSKRVVPTPHRLLSPMRNPLDAYLEKVRSHSDISNSVQRTRSAVTRGPPPAVNVSMLDLAHSQSSLHGLSQMSLNRPSPNARSFHSDEADKEEQQLDNEKAQNGVTDNANGEEWHGKSEILEEKDILTEASSPQHSEADEITLNLPKFDERTSKFIEEHNVYDSPSASADDIDALSMASTIKDGDESLSLNEKDAWMIEELEQAQREQAMGHDTVDASDYDDFEDQLEQSCLRELAQDEAVENPIPEREQALKVIEDHQRNLQNQQDQLSQLLNNAIRLLRDNDIVPPGASEYLNVNEVQNLTMTQPSDVTTMRTPQADYGYHHQANQERSQYSYSSQQQRTVPPPIPPPPANNNLYADGIRQHGQLLNQTNSVPYCEQCKRQIRGAYVLATGMTWCPEHFTCSNPACNRRLLDTGFVEEKGKKYCEKCFETLIAPICNKCGMPITADCLTALQKQWHPECFSCHHCSNPFGNSAFYLENGRPYCERDWNALFTTKCISCKFPIEAGDRWVEAIGSAFHSNCFTCTVCQISLEGQSFYAKNGLPYCRIHA</sequence>
<organism evidence="14 15">
    <name type="scientific">Panagrellus redivivus</name>
    <name type="common">Microworm</name>
    <dbReference type="NCBI Taxonomy" id="6233"/>
    <lineage>
        <taxon>Eukaryota</taxon>
        <taxon>Metazoa</taxon>
        <taxon>Ecdysozoa</taxon>
        <taxon>Nematoda</taxon>
        <taxon>Chromadorea</taxon>
        <taxon>Rhabditida</taxon>
        <taxon>Tylenchina</taxon>
        <taxon>Panagrolaimomorpha</taxon>
        <taxon>Panagrolaimoidea</taxon>
        <taxon>Panagrolaimidae</taxon>
        <taxon>Panagrellus</taxon>
    </lineage>
</organism>
<dbReference type="AlphaFoldDB" id="A0A7E4ZYP2"/>
<dbReference type="InterPro" id="IPR001478">
    <property type="entry name" value="PDZ"/>
</dbReference>
<evidence type="ECO:0000256" key="5">
    <source>
        <dbReference type="ARBA" id="ARBA00022737"/>
    </source>
</evidence>
<name>A0A7E4ZYP2_PANRE</name>
<reference evidence="14" key="1">
    <citation type="journal article" date="2013" name="Genetics">
        <title>The draft genome and transcriptome of Panagrellus redivivus are shaped by the harsh demands of a free-living lifestyle.</title>
        <authorList>
            <person name="Srinivasan J."/>
            <person name="Dillman A.R."/>
            <person name="Macchietto M.G."/>
            <person name="Heikkinen L."/>
            <person name="Lakso M."/>
            <person name="Fracchia K.M."/>
            <person name="Antoshechkin I."/>
            <person name="Mortazavi A."/>
            <person name="Wong G."/>
            <person name="Sternberg P.W."/>
        </authorList>
    </citation>
    <scope>NUCLEOTIDE SEQUENCE [LARGE SCALE GENOMIC DNA]</scope>
    <source>
        <strain evidence="14">MT8872</strain>
    </source>
</reference>
<feature type="domain" description="LIM zinc-binding" evidence="12">
    <location>
        <begin position="258"/>
        <end position="317"/>
    </location>
</feature>
<dbReference type="FunFam" id="2.10.110.10:FF:000069">
    <property type="entry name" value="Uncharacterized protein, isoform Z"/>
    <property type="match status" value="1"/>
</dbReference>
<dbReference type="SUPFAM" id="SSF57716">
    <property type="entry name" value="Glucocorticoid receptor-like (DNA-binding domain)"/>
    <property type="match status" value="4"/>
</dbReference>
<reference evidence="15" key="2">
    <citation type="submission" date="2020-10" db="UniProtKB">
        <authorList>
            <consortium name="WormBaseParasite"/>
        </authorList>
    </citation>
    <scope>IDENTIFICATION</scope>
</reference>
<feature type="compositionally biased region" description="Polar residues" evidence="11">
    <location>
        <begin position="560"/>
        <end position="582"/>
    </location>
</feature>
<dbReference type="WBParaSite" id="Pan_g3959.t1">
    <property type="protein sequence ID" value="Pan_g3959.t1"/>
    <property type="gene ID" value="Pan_g3959"/>
</dbReference>
<dbReference type="GO" id="GO:0005912">
    <property type="term" value="C:adherens junction"/>
    <property type="evidence" value="ECO:0007669"/>
    <property type="project" value="TreeGrafter"/>
</dbReference>
<dbReference type="SUPFAM" id="SSF50156">
    <property type="entry name" value="PDZ domain-like"/>
    <property type="match status" value="1"/>
</dbReference>
<accession>A0A7E4ZYP2</accession>
<feature type="compositionally biased region" description="Basic and acidic residues" evidence="11">
    <location>
        <begin position="483"/>
        <end position="498"/>
    </location>
</feature>
<keyword evidence="7" id="KW-0965">Cell junction</keyword>
<feature type="region of interest" description="Disordered" evidence="11">
    <location>
        <begin position="528"/>
        <end position="616"/>
    </location>
</feature>
<dbReference type="Gene3D" id="2.30.42.10">
    <property type="match status" value="1"/>
</dbReference>
<feature type="region of interest" description="Disordered" evidence="11">
    <location>
        <begin position="316"/>
        <end position="356"/>
    </location>
</feature>
<dbReference type="PROSITE" id="PS50106">
    <property type="entry name" value="PDZ"/>
    <property type="match status" value="1"/>
</dbReference>
<dbReference type="CDD" id="cd09455">
    <property type="entry name" value="LIM1_Enigma_like_1"/>
    <property type="match status" value="1"/>
</dbReference>
<evidence type="ECO:0000256" key="4">
    <source>
        <dbReference type="ARBA" id="ARBA00022723"/>
    </source>
</evidence>
<feature type="region of interest" description="Disordered" evidence="11">
    <location>
        <begin position="483"/>
        <end position="515"/>
    </location>
</feature>
<evidence type="ECO:0000259" key="12">
    <source>
        <dbReference type="PROSITE" id="PS50023"/>
    </source>
</evidence>
<evidence type="ECO:0000256" key="6">
    <source>
        <dbReference type="ARBA" id="ARBA00022833"/>
    </source>
</evidence>
<comment type="subcellular location">
    <subcellularLocation>
        <location evidence="1">Cell junction</location>
    </subcellularLocation>
    <subcellularLocation>
        <location evidence="2">Cytoplasm</location>
    </subcellularLocation>
</comment>
<dbReference type="InterPro" id="IPR050604">
    <property type="entry name" value="PDZ-LIM_domain"/>
</dbReference>
<dbReference type="Proteomes" id="UP000492821">
    <property type="component" value="Unassembled WGS sequence"/>
</dbReference>
<dbReference type="GO" id="GO:0031941">
    <property type="term" value="C:filamentous actin"/>
    <property type="evidence" value="ECO:0007669"/>
    <property type="project" value="TreeGrafter"/>
</dbReference>
<dbReference type="CDD" id="cd09360">
    <property type="entry name" value="LIM_ALP_like"/>
    <property type="match status" value="1"/>
</dbReference>